<dbReference type="SUPFAM" id="SSF51735">
    <property type="entry name" value="NAD(P)-binding Rossmann-fold domains"/>
    <property type="match status" value="1"/>
</dbReference>
<organism evidence="3 4">
    <name type="scientific">Penicillium steckii</name>
    <dbReference type="NCBI Taxonomy" id="303698"/>
    <lineage>
        <taxon>Eukaryota</taxon>
        <taxon>Fungi</taxon>
        <taxon>Dikarya</taxon>
        <taxon>Ascomycota</taxon>
        <taxon>Pezizomycotina</taxon>
        <taxon>Eurotiomycetes</taxon>
        <taxon>Eurotiomycetidae</taxon>
        <taxon>Eurotiales</taxon>
        <taxon>Aspergillaceae</taxon>
        <taxon>Penicillium</taxon>
    </lineage>
</organism>
<keyword evidence="2" id="KW-0560">Oxidoreductase</keyword>
<dbReference type="InterPro" id="IPR002347">
    <property type="entry name" value="SDR_fam"/>
</dbReference>
<evidence type="ECO:0000256" key="1">
    <source>
        <dbReference type="ARBA" id="ARBA00022857"/>
    </source>
</evidence>
<evidence type="ECO:0000313" key="4">
    <source>
        <dbReference type="Proteomes" id="UP000191285"/>
    </source>
</evidence>
<accession>A0A1V6U141</accession>
<dbReference type="Pfam" id="PF13561">
    <property type="entry name" value="adh_short_C2"/>
    <property type="match status" value="1"/>
</dbReference>
<dbReference type="PANTHER" id="PTHR43639:SF5">
    <property type="entry name" value="OXIDOREDUCTASE, SHORT-CHAIN DEHYDROGENASE_REDUCTASE FAMILY (AFU_ORTHOLOGUE AFUA_6G09140)"/>
    <property type="match status" value="1"/>
</dbReference>
<dbReference type="Gene3D" id="3.40.50.720">
    <property type="entry name" value="NAD(P)-binding Rossmann-like Domain"/>
    <property type="match status" value="1"/>
</dbReference>
<dbReference type="Proteomes" id="UP000191285">
    <property type="component" value="Unassembled WGS sequence"/>
</dbReference>
<evidence type="ECO:0000256" key="2">
    <source>
        <dbReference type="ARBA" id="ARBA00023002"/>
    </source>
</evidence>
<keyword evidence="1" id="KW-0521">NADP</keyword>
<dbReference type="OrthoDB" id="47007at2759"/>
<dbReference type="NCBIfam" id="NF005559">
    <property type="entry name" value="PRK07231.1"/>
    <property type="match status" value="1"/>
</dbReference>
<dbReference type="GO" id="GO:0016491">
    <property type="term" value="F:oxidoreductase activity"/>
    <property type="evidence" value="ECO:0007669"/>
    <property type="project" value="UniProtKB-KW"/>
</dbReference>
<gene>
    <name evidence="3" type="ORF">PENSTE_c001G05690</name>
</gene>
<reference evidence="4" key="1">
    <citation type="journal article" date="2017" name="Nat. Microbiol.">
        <title>Global analysis of biosynthetic gene clusters reveals vast potential of secondary metabolite production in Penicillium species.</title>
        <authorList>
            <person name="Nielsen J.C."/>
            <person name="Grijseels S."/>
            <person name="Prigent S."/>
            <person name="Ji B."/>
            <person name="Dainat J."/>
            <person name="Nielsen K.F."/>
            <person name="Frisvad J.C."/>
            <person name="Workman M."/>
            <person name="Nielsen J."/>
        </authorList>
    </citation>
    <scope>NUCLEOTIDE SEQUENCE [LARGE SCALE GENOMIC DNA]</scope>
    <source>
        <strain evidence="4">IBT 24891</strain>
    </source>
</reference>
<proteinExistence type="predicted"/>
<dbReference type="FunFam" id="3.40.50.720:FF:000084">
    <property type="entry name" value="Short-chain dehydrogenase reductase"/>
    <property type="match status" value="1"/>
</dbReference>
<dbReference type="PRINTS" id="PR00080">
    <property type="entry name" value="SDRFAMILY"/>
</dbReference>
<dbReference type="PRINTS" id="PR00081">
    <property type="entry name" value="GDHRDH"/>
</dbReference>
<dbReference type="PANTHER" id="PTHR43639">
    <property type="entry name" value="OXIDOREDUCTASE, SHORT-CHAIN DEHYDROGENASE/REDUCTASE FAMILY (AFU_ORTHOLOGUE AFUA_5G02870)"/>
    <property type="match status" value="1"/>
</dbReference>
<dbReference type="EMBL" id="MLKD01000001">
    <property type="protein sequence ID" value="OQE32285.1"/>
    <property type="molecule type" value="Genomic_DNA"/>
</dbReference>
<sequence length="246" mass="26605">MQARVAIVTGGADGFGAAISDRFRQEGYQVIIIDIDRKKGELKASSGSNLNFLLGDVTRKETWNEALALARAKFGRLDVVVNNAGITGSQSPVHTKDMEEYERTFKINVRPIFCSAQCLVPFMMEQGHGVFVNITSTGCTRPRPGFAFYNSSKAAVSVATKTMALEYAPTIRFNCIAPAVGNTSMLKASIGSGPDSLDRLQKIEDLLPMKRVTQPVDIANAVWYLATDQSSFVTGTTLEVDGGRGV</sequence>
<name>A0A1V6U141_9EURO</name>
<protein>
    <submittedName>
        <fullName evidence="3">Uncharacterized protein</fullName>
    </submittedName>
</protein>
<keyword evidence="4" id="KW-1185">Reference proteome</keyword>
<dbReference type="InterPro" id="IPR036291">
    <property type="entry name" value="NAD(P)-bd_dom_sf"/>
</dbReference>
<dbReference type="STRING" id="303698.A0A1V6U141"/>
<comment type="caution">
    <text evidence="3">The sequence shown here is derived from an EMBL/GenBank/DDBJ whole genome shotgun (WGS) entry which is preliminary data.</text>
</comment>
<dbReference type="AlphaFoldDB" id="A0A1V6U141"/>
<evidence type="ECO:0000313" key="3">
    <source>
        <dbReference type="EMBL" id="OQE32285.1"/>
    </source>
</evidence>